<dbReference type="Gene3D" id="3.40.50.300">
    <property type="entry name" value="P-loop containing nucleotide triphosphate hydrolases"/>
    <property type="match status" value="2"/>
</dbReference>
<evidence type="ECO:0000256" key="2">
    <source>
        <dbReference type="ARBA" id="ARBA00022741"/>
    </source>
</evidence>
<proteinExistence type="inferred from homology"/>
<dbReference type="GO" id="GO:0006310">
    <property type="term" value="P:DNA recombination"/>
    <property type="evidence" value="ECO:0007669"/>
    <property type="project" value="UniProtKB-KW"/>
</dbReference>
<dbReference type="GO" id="GO:0008094">
    <property type="term" value="F:ATP-dependent activity, acting on DNA"/>
    <property type="evidence" value="ECO:0007669"/>
    <property type="project" value="InterPro"/>
</dbReference>
<evidence type="ECO:0000256" key="1">
    <source>
        <dbReference type="ARBA" id="ARBA00009391"/>
    </source>
</evidence>
<dbReference type="PRINTS" id="PR00142">
    <property type="entry name" value="RECA"/>
</dbReference>
<organism evidence="6">
    <name type="scientific">marine sediment metagenome</name>
    <dbReference type="NCBI Taxonomy" id="412755"/>
    <lineage>
        <taxon>unclassified sequences</taxon>
        <taxon>metagenomes</taxon>
        <taxon>ecological metagenomes</taxon>
    </lineage>
</organism>
<feature type="non-terminal residue" evidence="6">
    <location>
        <position position="280"/>
    </location>
</feature>
<comment type="similarity">
    <text evidence="1">Belongs to the RecA family.</text>
</comment>
<dbReference type="AlphaFoldDB" id="A0A0F9BPA7"/>
<feature type="domain" description="RecA family profile 2" evidence="5">
    <location>
        <begin position="155"/>
        <end position="247"/>
    </location>
</feature>
<dbReference type="InterPro" id="IPR049428">
    <property type="entry name" value="RecA-like_N"/>
</dbReference>
<evidence type="ECO:0000313" key="6">
    <source>
        <dbReference type="EMBL" id="KKK92394.1"/>
    </source>
</evidence>
<evidence type="ECO:0000259" key="5">
    <source>
        <dbReference type="PROSITE" id="PS50163"/>
    </source>
</evidence>
<name>A0A0F9BPA7_9ZZZZ</name>
<sequence>MSDDTLEAWGQRWNTKAKADVAFSPEDALLNPTSIEMGIPALDLMLGGGIPRGRTSMFFGEPSTGKTLLAQRVIAAAQKQGGRAMFDGLETVRPEVMVVDSIPALVPQAMLEAEMEKQDFRGLAARKITEGVAKATQYNQTTALIFINQLRTDLGKTFGNPEKLPGGKALKFHVSLIVRVRRGQWLTEADVAEDEMPDLDTVLESDKEPKRIGFMLRLRTEKNKLAPPEQSTSIKFYFNGRVDPMGSLVHLAIQRGVIEGTRGYYEVPGVDGKVHGFSAV</sequence>
<protein>
    <recommendedName>
        <fullName evidence="5">RecA family profile 2 domain-containing protein</fullName>
    </recommendedName>
</protein>
<evidence type="ECO:0000256" key="4">
    <source>
        <dbReference type="ARBA" id="ARBA00023172"/>
    </source>
</evidence>
<keyword evidence="2" id="KW-0547">Nucleotide-binding</keyword>
<dbReference type="InterPro" id="IPR020587">
    <property type="entry name" value="RecA_monomer-monomer_interface"/>
</dbReference>
<dbReference type="GO" id="GO:0006281">
    <property type="term" value="P:DNA repair"/>
    <property type="evidence" value="ECO:0007669"/>
    <property type="project" value="InterPro"/>
</dbReference>
<dbReference type="PANTHER" id="PTHR45900:SF1">
    <property type="entry name" value="MITOCHONDRIAL DNA REPAIR PROTEIN RECA HOMOLOG-RELATED"/>
    <property type="match status" value="1"/>
</dbReference>
<gene>
    <name evidence="6" type="ORF">LCGC14_2703390</name>
</gene>
<reference evidence="6" key="1">
    <citation type="journal article" date="2015" name="Nature">
        <title>Complex archaea that bridge the gap between prokaryotes and eukaryotes.</title>
        <authorList>
            <person name="Spang A."/>
            <person name="Saw J.H."/>
            <person name="Jorgensen S.L."/>
            <person name="Zaremba-Niedzwiedzka K."/>
            <person name="Martijn J."/>
            <person name="Lind A.E."/>
            <person name="van Eijk R."/>
            <person name="Schleper C."/>
            <person name="Guy L."/>
            <person name="Ettema T.J."/>
        </authorList>
    </citation>
    <scope>NUCLEOTIDE SEQUENCE</scope>
</reference>
<dbReference type="Pfam" id="PF00154">
    <property type="entry name" value="RecA_N"/>
    <property type="match status" value="2"/>
</dbReference>
<dbReference type="InterPro" id="IPR013765">
    <property type="entry name" value="DNA_recomb/repair_RecA"/>
</dbReference>
<dbReference type="EMBL" id="LAZR01048231">
    <property type="protein sequence ID" value="KKK92394.1"/>
    <property type="molecule type" value="Genomic_DNA"/>
</dbReference>
<keyword evidence="3" id="KW-0067">ATP-binding</keyword>
<dbReference type="PANTHER" id="PTHR45900">
    <property type="entry name" value="RECA"/>
    <property type="match status" value="1"/>
</dbReference>
<dbReference type="InterPro" id="IPR027417">
    <property type="entry name" value="P-loop_NTPase"/>
</dbReference>
<comment type="caution">
    <text evidence="6">The sequence shown here is derived from an EMBL/GenBank/DDBJ whole genome shotgun (WGS) entry which is preliminary data.</text>
</comment>
<accession>A0A0F9BPA7</accession>
<dbReference type="SUPFAM" id="SSF52540">
    <property type="entry name" value="P-loop containing nucleoside triphosphate hydrolases"/>
    <property type="match status" value="1"/>
</dbReference>
<dbReference type="GO" id="GO:0003697">
    <property type="term" value="F:single-stranded DNA binding"/>
    <property type="evidence" value="ECO:0007669"/>
    <property type="project" value="InterPro"/>
</dbReference>
<dbReference type="GO" id="GO:0005524">
    <property type="term" value="F:ATP binding"/>
    <property type="evidence" value="ECO:0007669"/>
    <property type="project" value="UniProtKB-KW"/>
</dbReference>
<evidence type="ECO:0000256" key="3">
    <source>
        <dbReference type="ARBA" id="ARBA00022840"/>
    </source>
</evidence>
<dbReference type="PROSITE" id="PS50163">
    <property type="entry name" value="RECA_3"/>
    <property type="match status" value="1"/>
</dbReference>
<keyword evidence="4" id="KW-0233">DNA recombination</keyword>